<keyword evidence="3" id="KW-0472">Membrane</keyword>
<feature type="domain" description="Methyl-accepting transducer" evidence="4">
    <location>
        <begin position="213"/>
        <end position="453"/>
    </location>
</feature>
<evidence type="ECO:0000313" key="5">
    <source>
        <dbReference type="EMBL" id="SFB16324.1"/>
    </source>
</evidence>
<dbReference type="GO" id="GO:0007165">
    <property type="term" value="P:signal transduction"/>
    <property type="evidence" value="ECO:0007669"/>
    <property type="project" value="UniProtKB-KW"/>
</dbReference>
<dbReference type="PANTHER" id="PTHR32089:SF112">
    <property type="entry name" value="LYSOZYME-LIKE PROTEIN-RELATED"/>
    <property type="match status" value="1"/>
</dbReference>
<dbReference type="Proteomes" id="UP000198838">
    <property type="component" value="Unassembled WGS sequence"/>
</dbReference>
<keyword evidence="3" id="KW-1133">Transmembrane helix</keyword>
<dbReference type="OrthoDB" id="9807021at2"/>
<name>A0A1I0YSP6_9FIRM</name>
<dbReference type="RefSeq" id="WP_092872675.1">
    <property type="nucleotide sequence ID" value="NZ_FOJY01000011.1"/>
</dbReference>
<evidence type="ECO:0000256" key="2">
    <source>
        <dbReference type="PROSITE-ProRule" id="PRU00284"/>
    </source>
</evidence>
<keyword evidence="3" id="KW-0812">Transmembrane</keyword>
<dbReference type="InterPro" id="IPR004089">
    <property type="entry name" value="MCPsignal_dom"/>
</dbReference>
<dbReference type="PROSITE" id="PS50111">
    <property type="entry name" value="CHEMOTAXIS_TRANSDUC_2"/>
    <property type="match status" value="1"/>
</dbReference>
<feature type="transmembrane region" description="Helical" evidence="3">
    <location>
        <begin position="40"/>
        <end position="63"/>
    </location>
</feature>
<dbReference type="EMBL" id="FOJY01000011">
    <property type="protein sequence ID" value="SFB16324.1"/>
    <property type="molecule type" value="Genomic_DNA"/>
</dbReference>
<evidence type="ECO:0000313" key="6">
    <source>
        <dbReference type="Proteomes" id="UP000198838"/>
    </source>
</evidence>
<keyword evidence="1 2" id="KW-0807">Transducer</keyword>
<feature type="transmembrane region" description="Helical" evidence="3">
    <location>
        <begin position="93"/>
        <end position="109"/>
    </location>
</feature>
<dbReference type="Pfam" id="PF00015">
    <property type="entry name" value="MCPsignal"/>
    <property type="match status" value="1"/>
</dbReference>
<dbReference type="PANTHER" id="PTHR32089">
    <property type="entry name" value="METHYL-ACCEPTING CHEMOTAXIS PROTEIN MCPB"/>
    <property type="match status" value="1"/>
</dbReference>
<dbReference type="STRING" id="1120918.SAMN05216249_11143"/>
<dbReference type="SMART" id="SM00283">
    <property type="entry name" value="MA"/>
    <property type="match status" value="1"/>
</dbReference>
<evidence type="ECO:0000259" key="4">
    <source>
        <dbReference type="PROSITE" id="PS50111"/>
    </source>
</evidence>
<evidence type="ECO:0000256" key="3">
    <source>
        <dbReference type="SAM" id="Phobius"/>
    </source>
</evidence>
<feature type="transmembrane region" description="Helical" evidence="3">
    <location>
        <begin position="12"/>
        <end position="34"/>
    </location>
</feature>
<dbReference type="AlphaFoldDB" id="A0A1I0YSP6"/>
<accession>A0A1I0YSP6</accession>
<feature type="transmembrane region" description="Helical" evidence="3">
    <location>
        <begin position="116"/>
        <end position="136"/>
    </location>
</feature>
<reference evidence="5 6" key="1">
    <citation type="submission" date="2016-10" db="EMBL/GenBank/DDBJ databases">
        <authorList>
            <person name="de Groot N.N."/>
        </authorList>
    </citation>
    <scope>NUCLEOTIDE SEQUENCE [LARGE SCALE GENOMIC DNA]</scope>
    <source>
        <strain evidence="5 6">DSM 5522</strain>
    </source>
</reference>
<protein>
    <submittedName>
        <fullName evidence="5">Methyl-accepting chemotaxis protein</fullName>
    </submittedName>
</protein>
<feature type="transmembrane region" description="Helical" evidence="3">
    <location>
        <begin position="70"/>
        <end position="87"/>
    </location>
</feature>
<dbReference type="SUPFAM" id="SSF58104">
    <property type="entry name" value="Methyl-accepting chemotaxis protein (MCP) signaling domain"/>
    <property type="match status" value="1"/>
</dbReference>
<feature type="transmembrane region" description="Helical" evidence="3">
    <location>
        <begin position="148"/>
        <end position="168"/>
    </location>
</feature>
<keyword evidence="6" id="KW-1185">Reference proteome</keyword>
<proteinExistence type="predicted"/>
<evidence type="ECO:0000256" key="1">
    <source>
        <dbReference type="ARBA" id="ARBA00023224"/>
    </source>
</evidence>
<gene>
    <name evidence="5" type="ORF">SAMN05216249_11143</name>
</gene>
<sequence>MGNSDREFLDNVNKFAVIITIIIDICIVAGYLSAFFKGGFSILTTAGAIIITLITLGISIVSAKNWPMHFRYITMIGFAVLYAFSNFTTSNDHMFVLAFPIIIMYVLYFDFKFIMITASVFSVINIVDVFYIATFLKHFRSGLDVEVPIIMLRLGSVIIFLIAICQTTKMSNHNNFKKEKSIKEEQEKSQTLLDTVLSVVDSVKKNTVEVNDNMDVLSSDIDMTTQLLSDISNYNDRNTQSIASQTQKTEEIQNMIQDTKDKSDILIALSDKSKEAVEGGMRVATKLIKQSEETSEANRKVVESVDGLIKNAEEVANMTSEIINISSQTNLLALNASIESARAGEAGRGFAVVADEIRKLADETRTLTESIQAIVSELYNNADNAKATVKNVVDASEKEREDIISANEQFKQIGSSMEELNSNVSEIYRSINDILESNNSIVDSIGHISSDSKLVLERTEEAASLGAKVKENAHEAKNMMETLQQSVHAADDFI</sequence>
<organism evidence="5 6">
    <name type="scientific">Acetitomaculum ruminis DSM 5522</name>
    <dbReference type="NCBI Taxonomy" id="1120918"/>
    <lineage>
        <taxon>Bacteria</taxon>
        <taxon>Bacillati</taxon>
        <taxon>Bacillota</taxon>
        <taxon>Clostridia</taxon>
        <taxon>Lachnospirales</taxon>
        <taxon>Lachnospiraceae</taxon>
        <taxon>Acetitomaculum</taxon>
    </lineage>
</organism>
<dbReference type="Gene3D" id="1.10.287.950">
    <property type="entry name" value="Methyl-accepting chemotaxis protein"/>
    <property type="match status" value="1"/>
</dbReference>
<dbReference type="GO" id="GO:0016020">
    <property type="term" value="C:membrane"/>
    <property type="evidence" value="ECO:0007669"/>
    <property type="project" value="InterPro"/>
</dbReference>